<organism evidence="1 2">
    <name type="scientific">Actinopolymorpha cephalotaxi</name>
    <dbReference type="NCBI Taxonomy" id="504797"/>
    <lineage>
        <taxon>Bacteria</taxon>
        <taxon>Bacillati</taxon>
        <taxon>Actinomycetota</taxon>
        <taxon>Actinomycetes</taxon>
        <taxon>Propionibacteriales</taxon>
        <taxon>Actinopolymorphaceae</taxon>
        <taxon>Actinopolymorpha</taxon>
    </lineage>
</organism>
<proteinExistence type="predicted"/>
<dbReference type="Proteomes" id="UP000533017">
    <property type="component" value="Unassembled WGS sequence"/>
</dbReference>
<dbReference type="RefSeq" id="WP_139239157.1">
    <property type="nucleotide sequence ID" value="NZ_FOOI01000018.1"/>
</dbReference>
<dbReference type="EMBL" id="JACBZA010000001">
    <property type="protein sequence ID" value="NYH85352.1"/>
    <property type="molecule type" value="Genomic_DNA"/>
</dbReference>
<sequence>MTLVRPAPGAPEAFVAHAEPSSTLPLTGVEAANQGAAASMSAERAVVRACGESGERYCSASSTATRCPW</sequence>
<evidence type="ECO:0000313" key="2">
    <source>
        <dbReference type="Proteomes" id="UP000533017"/>
    </source>
</evidence>
<name>A0ABX2SA10_9ACTN</name>
<evidence type="ECO:0000313" key="1">
    <source>
        <dbReference type="EMBL" id="NYH85352.1"/>
    </source>
</evidence>
<protein>
    <submittedName>
        <fullName evidence="1">Uncharacterized protein</fullName>
    </submittedName>
</protein>
<reference evidence="1 2" key="1">
    <citation type="submission" date="2020-07" db="EMBL/GenBank/DDBJ databases">
        <title>Sequencing the genomes of 1000 actinobacteria strains.</title>
        <authorList>
            <person name="Klenk H.-P."/>
        </authorList>
    </citation>
    <scope>NUCLEOTIDE SEQUENCE [LARGE SCALE GENOMIC DNA]</scope>
    <source>
        <strain evidence="1 2">DSM 45117</strain>
    </source>
</reference>
<gene>
    <name evidence="1" type="ORF">FHR37_004203</name>
</gene>
<keyword evidence="2" id="KW-1185">Reference proteome</keyword>
<accession>A0ABX2SA10</accession>
<comment type="caution">
    <text evidence="1">The sequence shown here is derived from an EMBL/GenBank/DDBJ whole genome shotgun (WGS) entry which is preliminary data.</text>
</comment>